<gene>
    <name evidence="2" type="ORF">FQA47_009792</name>
</gene>
<evidence type="ECO:0000313" key="3">
    <source>
        <dbReference type="Proteomes" id="UP000646548"/>
    </source>
</evidence>
<dbReference type="EMBL" id="WKFB01000763">
    <property type="protein sequence ID" value="KAF6718263.1"/>
    <property type="molecule type" value="Genomic_DNA"/>
</dbReference>
<dbReference type="Proteomes" id="UP000646548">
    <property type="component" value="Unassembled WGS sequence"/>
</dbReference>
<reference evidence="2" key="1">
    <citation type="journal article" name="BMC Genomics">
        <title>Long-read sequencing and de novo genome assembly of marine medaka (Oryzias melastigma).</title>
        <authorList>
            <person name="Liang P."/>
            <person name="Saqib H.S.A."/>
            <person name="Ni X."/>
            <person name="Shen Y."/>
        </authorList>
    </citation>
    <scope>NUCLEOTIDE SEQUENCE</scope>
    <source>
        <strain evidence="2">Bigg-433</strain>
    </source>
</reference>
<proteinExistence type="predicted"/>
<evidence type="ECO:0000256" key="1">
    <source>
        <dbReference type="SAM" id="MobiDB-lite"/>
    </source>
</evidence>
<comment type="caution">
    <text evidence="2">The sequence shown here is derived from an EMBL/GenBank/DDBJ whole genome shotgun (WGS) entry which is preliminary data.</text>
</comment>
<organism evidence="2 3">
    <name type="scientific">Oryzias melastigma</name>
    <name type="common">Marine medaka</name>
    <dbReference type="NCBI Taxonomy" id="30732"/>
    <lineage>
        <taxon>Eukaryota</taxon>
        <taxon>Metazoa</taxon>
        <taxon>Chordata</taxon>
        <taxon>Craniata</taxon>
        <taxon>Vertebrata</taxon>
        <taxon>Euteleostomi</taxon>
        <taxon>Actinopterygii</taxon>
        <taxon>Neopterygii</taxon>
        <taxon>Teleostei</taxon>
        <taxon>Neoteleostei</taxon>
        <taxon>Acanthomorphata</taxon>
        <taxon>Ovalentaria</taxon>
        <taxon>Atherinomorphae</taxon>
        <taxon>Beloniformes</taxon>
        <taxon>Adrianichthyidae</taxon>
        <taxon>Oryziinae</taxon>
        <taxon>Oryzias</taxon>
    </lineage>
</organism>
<feature type="region of interest" description="Disordered" evidence="1">
    <location>
        <begin position="1"/>
        <end position="87"/>
    </location>
</feature>
<name>A0A834BXV4_ORYME</name>
<accession>A0A834BXV4</accession>
<dbReference type="AlphaFoldDB" id="A0A834BXV4"/>
<protein>
    <submittedName>
        <fullName evidence="2">Uncharacterized protein</fullName>
    </submittedName>
</protein>
<evidence type="ECO:0000313" key="2">
    <source>
        <dbReference type="EMBL" id="KAF6718263.1"/>
    </source>
</evidence>
<sequence>MYSQSRTRTGPAPESELTPPAPTSHHHSWTIMTGSGEITKLRQGPAGPHEPRLPPRRSAPIGQSGRSPGVGPEPGPVLLNHSGGSIS</sequence>